<dbReference type="EMBL" id="RBKS01000001">
    <property type="protein sequence ID" value="RKR76587.1"/>
    <property type="molecule type" value="Genomic_DNA"/>
</dbReference>
<proteinExistence type="predicted"/>
<dbReference type="Proteomes" id="UP000280008">
    <property type="component" value="Unassembled WGS sequence"/>
</dbReference>
<evidence type="ECO:0000313" key="3">
    <source>
        <dbReference type="Proteomes" id="UP000280008"/>
    </source>
</evidence>
<keyword evidence="2" id="KW-0503">Monooxygenase</keyword>
<keyword evidence="3" id="KW-1185">Reference proteome</keyword>
<dbReference type="RefSeq" id="WP_121371543.1">
    <property type="nucleotide sequence ID" value="NZ_RBKS01000001.1"/>
</dbReference>
<dbReference type="Gene3D" id="3.30.70.100">
    <property type="match status" value="1"/>
</dbReference>
<organism evidence="2 3">
    <name type="scientific">Frondihabitans australicus</name>
    <dbReference type="NCBI Taxonomy" id="386892"/>
    <lineage>
        <taxon>Bacteria</taxon>
        <taxon>Bacillati</taxon>
        <taxon>Actinomycetota</taxon>
        <taxon>Actinomycetes</taxon>
        <taxon>Micrococcales</taxon>
        <taxon>Microbacteriaceae</taxon>
        <taxon>Frondihabitans</taxon>
    </lineage>
</organism>
<reference evidence="2 3" key="1">
    <citation type="submission" date="2018-10" db="EMBL/GenBank/DDBJ databases">
        <title>Sequencing the genomes of 1000 actinobacteria strains.</title>
        <authorList>
            <person name="Klenk H.-P."/>
        </authorList>
    </citation>
    <scope>NUCLEOTIDE SEQUENCE [LARGE SCALE GENOMIC DNA]</scope>
    <source>
        <strain evidence="2 3">DSM 17894</strain>
    </source>
</reference>
<dbReference type="AlphaFoldDB" id="A0A495IKT2"/>
<evidence type="ECO:0000313" key="2">
    <source>
        <dbReference type="EMBL" id="RKR76587.1"/>
    </source>
</evidence>
<name>A0A495IKT2_9MICO</name>
<dbReference type="InterPro" id="IPR011008">
    <property type="entry name" value="Dimeric_a/b-barrel"/>
</dbReference>
<protein>
    <submittedName>
        <fullName evidence="2">Quinol monooxygenase YgiN</fullName>
    </submittedName>
</protein>
<dbReference type="Pfam" id="PF03992">
    <property type="entry name" value="ABM"/>
    <property type="match status" value="1"/>
</dbReference>
<gene>
    <name evidence="2" type="ORF">C8E83_3764</name>
</gene>
<dbReference type="SUPFAM" id="SSF54909">
    <property type="entry name" value="Dimeric alpha+beta barrel"/>
    <property type="match status" value="1"/>
</dbReference>
<dbReference type="OrthoDB" id="7867302at2"/>
<dbReference type="GO" id="GO:0004497">
    <property type="term" value="F:monooxygenase activity"/>
    <property type="evidence" value="ECO:0007669"/>
    <property type="project" value="UniProtKB-KW"/>
</dbReference>
<dbReference type="InterPro" id="IPR007138">
    <property type="entry name" value="ABM_dom"/>
</dbReference>
<dbReference type="PROSITE" id="PS51725">
    <property type="entry name" value="ABM"/>
    <property type="match status" value="1"/>
</dbReference>
<accession>A0A495IKT2</accession>
<evidence type="ECO:0000259" key="1">
    <source>
        <dbReference type="PROSITE" id="PS51725"/>
    </source>
</evidence>
<keyword evidence="2" id="KW-0560">Oxidoreductase</keyword>
<sequence length="96" mass="10579">MSMTVLLEITLKPDAEGADDIIRETLAQTAAFDGQESLEVLVDDDDPNKIVVVEIWESTAHHAAYDAWRKTPEGASKLGTITAERNKRVFSHTIAL</sequence>
<comment type="caution">
    <text evidence="2">The sequence shown here is derived from an EMBL/GenBank/DDBJ whole genome shotgun (WGS) entry which is preliminary data.</text>
</comment>
<feature type="domain" description="ABM" evidence="1">
    <location>
        <begin position="3"/>
        <end position="90"/>
    </location>
</feature>